<organism evidence="2 3">
    <name type="scientific">Dokdonella fugitiva</name>
    <dbReference type="NCBI Taxonomy" id="328517"/>
    <lineage>
        <taxon>Bacteria</taxon>
        <taxon>Pseudomonadati</taxon>
        <taxon>Pseudomonadota</taxon>
        <taxon>Gammaproteobacteria</taxon>
        <taxon>Lysobacterales</taxon>
        <taxon>Rhodanobacteraceae</taxon>
        <taxon>Dokdonella</taxon>
    </lineage>
</organism>
<keyword evidence="1" id="KW-1133">Transmembrane helix</keyword>
<comment type="caution">
    <text evidence="2">The sequence shown here is derived from an EMBL/GenBank/DDBJ whole genome shotgun (WGS) entry which is preliminary data.</text>
</comment>
<keyword evidence="1" id="KW-0472">Membrane</keyword>
<keyword evidence="3" id="KW-1185">Reference proteome</keyword>
<feature type="transmembrane region" description="Helical" evidence="1">
    <location>
        <begin position="47"/>
        <end position="63"/>
    </location>
</feature>
<sequence length="240" mass="27027">MLFNSIHFLVFFLVVLALNQALSRWPTAQKLMLLGASYYFYGQWEWHYLLLVWFSTLVDYAIALRLPKTARPRRLVVLSVIVNLGFLAVFKYANWLIATWNGGVDLLASPAWHATPIDLLLPVGISFYTFQSLSYTIDVYRGVLPPRRNLLDYALAVAFFPQIEAGPIVRAREFLAELDGDQRIGFGDVKYALVLIALGYAKKLVFADNLALVADPVFDHPAGLSFAQTLLGVYAFAFQI</sequence>
<protein>
    <submittedName>
        <fullName evidence="2">D-alanyl-lipoteichoic acid acyltransferase DltB (MBOAT superfamily)</fullName>
    </submittedName>
</protein>
<dbReference type="AlphaFoldDB" id="A0A839EUW1"/>
<feature type="transmembrane region" description="Helical" evidence="1">
    <location>
        <begin position="117"/>
        <end position="140"/>
    </location>
</feature>
<keyword evidence="2" id="KW-0012">Acyltransferase</keyword>
<reference evidence="2 3" key="1">
    <citation type="submission" date="2020-07" db="EMBL/GenBank/DDBJ databases">
        <title>Genomic Encyclopedia of Type Strains, Phase IV (KMG-V): Genome sequencing to study the core and pangenomes of soil and plant-associated prokaryotes.</title>
        <authorList>
            <person name="Whitman W."/>
        </authorList>
    </citation>
    <scope>NUCLEOTIDE SEQUENCE [LARGE SCALE GENOMIC DNA]</scope>
    <source>
        <strain evidence="2 3">RH2WT43</strain>
    </source>
</reference>
<feature type="transmembrane region" description="Helical" evidence="1">
    <location>
        <begin position="75"/>
        <end position="97"/>
    </location>
</feature>
<dbReference type="RefSeq" id="WP_182531404.1">
    <property type="nucleotide sequence ID" value="NZ_JACGXL010000004.1"/>
</dbReference>
<proteinExistence type="predicted"/>
<dbReference type="Proteomes" id="UP000550401">
    <property type="component" value="Unassembled WGS sequence"/>
</dbReference>
<dbReference type="PANTHER" id="PTHR13285">
    <property type="entry name" value="ACYLTRANSFERASE"/>
    <property type="match status" value="1"/>
</dbReference>
<dbReference type="GO" id="GO:0016746">
    <property type="term" value="F:acyltransferase activity"/>
    <property type="evidence" value="ECO:0007669"/>
    <property type="project" value="UniProtKB-KW"/>
</dbReference>
<dbReference type="InterPro" id="IPR051085">
    <property type="entry name" value="MB_O-acyltransferase"/>
</dbReference>
<evidence type="ECO:0000313" key="2">
    <source>
        <dbReference type="EMBL" id="MBA8888337.1"/>
    </source>
</evidence>
<evidence type="ECO:0000256" key="1">
    <source>
        <dbReference type="SAM" id="Phobius"/>
    </source>
</evidence>
<name>A0A839EUW1_9GAMM</name>
<keyword evidence="1" id="KW-0812">Transmembrane</keyword>
<dbReference type="EMBL" id="JACGXL010000004">
    <property type="protein sequence ID" value="MBA8888337.1"/>
    <property type="molecule type" value="Genomic_DNA"/>
</dbReference>
<evidence type="ECO:0000313" key="3">
    <source>
        <dbReference type="Proteomes" id="UP000550401"/>
    </source>
</evidence>
<dbReference type="PANTHER" id="PTHR13285:SF23">
    <property type="entry name" value="TEICHOIC ACID D-ALANYLTRANSFERASE"/>
    <property type="match status" value="1"/>
</dbReference>
<keyword evidence="2" id="KW-0808">Transferase</keyword>
<accession>A0A839EUW1</accession>
<gene>
    <name evidence="2" type="ORF">FHW12_002570</name>
</gene>